<sequence>MSNFSNLVAHGGSKCSNEEWDEYCKMGVVGSGETPSEWKDRILPRLQYFRENNLLPSGSAKHLFHARRLIWFPNGTSYSPENGFAICHRCDQLVYVGEAKYAGGYTHRGIEKHWVTSCTAHIHISFEEFEKLKQKTESQQSFDDKIALHYYKLWMQNAIKRIKRA</sequence>
<accession>A0A397GE98</accession>
<name>A0A397GE98_9GLOM</name>
<protein>
    <submittedName>
        <fullName evidence="1">Uncharacterized protein</fullName>
    </submittedName>
</protein>
<gene>
    <name evidence="1" type="ORF">Glove_551g11</name>
</gene>
<dbReference type="Proteomes" id="UP000266861">
    <property type="component" value="Unassembled WGS sequence"/>
</dbReference>
<evidence type="ECO:0000313" key="2">
    <source>
        <dbReference type="Proteomes" id="UP000266861"/>
    </source>
</evidence>
<comment type="caution">
    <text evidence="1">The sequence shown here is derived from an EMBL/GenBank/DDBJ whole genome shotgun (WGS) entry which is preliminary data.</text>
</comment>
<keyword evidence="2" id="KW-1185">Reference proteome</keyword>
<proteinExistence type="predicted"/>
<reference evidence="1 2" key="1">
    <citation type="submission" date="2018-08" db="EMBL/GenBank/DDBJ databases">
        <title>Genome and evolution of the arbuscular mycorrhizal fungus Diversispora epigaea (formerly Glomus versiforme) and its bacterial endosymbionts.</title>
        <authorList>
            <person name="Sun X."/>
            <person name="Fei Z."/>
            <person name="Harrison M."/>
        </authorList>
    </citation>
    <scope>NUCLEOTIDE SEQUENCE [LARGE SCALE GENOMIC DNA]</scope>
    <source>
        <strain evidence="1 2">IT104</strain>
    </source>
</reference>
<organism evidence="1 2">
    <name type="scientific">Diversispora epigaea</name>
    <dbReference type="NCBI Taxonomy" id="1348612"/>
    <lineage>
        <taxon>Eukaryota</taxon>
        <taxon>Fungi</taxon>
        <taxon>Fungi incertae sedis</taxon>
        <taxon>Mucoromycota</taxon>
        <taxon>Glomeromycotina</taxon>
        <taxon>Glomeromycetes</taxon>
        <taxon>Diversisporales</taxon>
        <taxon>Diversisporaceae</taxon>
        <taxon>Diversispora</taxon>
    </lineage>
</organism>
<evidence type="ECO:0000313" key="1">
    <source>
        <dbReference type="EMBL" id="RHZ48449.1"/>
    </source>
</evidence>
<dbReference type="EMBL" id="PQFF01000469">
    <property type="protein sequence ID" value="RHZ48449.1"/>
    <property type="molecule type" value="Genomic_DNA"/>
</dbReference>
<dbReference type="AlphaFoldDB" id="A0A397GE98"/>